<dbReference type="EMBL" id="SOZI01000007">
    <property type="protein sequence ID" value="TNY23920.1"/>
    <property type="molecule type" value="Genomic_DNA"/>
</dbReference>
<evidence type="ECO:0000313" key="3">
    <source>
        <dbReference type="Proteomes" id="UP000311382"/>
    </source>
</evidence>
<gene>
    <name evidence="2" type="ORF">DMC30DRAFT_261239</name>
</gene>
<evidence type="ECO:0000256" key="1">
    <source>
        <dbReference type="SAM" id="MobiDB-lite"/>
    </source>
</evidence>
<dbReference type="STRING" id="5288.A0A5C5G459"/>
<comment type="caution">
    <text evidence="2">The sequence shown here is derived from an EMBL/GenBank/DDBJ whole genome shotgun (WGS) entry which is preliminary data.</text>
</comment>
<dbReference type="AlphaFoldDB" id="A0A5C5G459"/>
<dbReference type="OrthoDB" id="2528819at2759"/>
<reference evidence="2 3" key="1">
    <citation type="submission" date="2019-03" db="EMBL/GenBank/DDBJ databases">
        <title>Rhodosporidium diobovatum UCD-FST 08-225 genome sequencing, assembly, and annotation.</title>
        <authorList>
            <person name="Fakankun I.U."/>
            <person name="Fristensky B."/>
            <person name="Levin D.B."/>
        </authorList>
    </citation>
    <scope>NUCLEOTIDE SEQUENCE [LARGE SCALE GENOMIC DNA]</scope>
    <source>
        <strain evidence="2 3">UCD-FST 08-225</strain>
    </source>
</reference>
<feature type="compositionally biased region" description="Low complexity" evidence="1">
    <location>
        <begin position="70"/>
        <end position="80"/>
    </location>
</feature>
<proteinExistence type="predicted"/>
<dbReference type="Proteomes" id="UP000311382">
    <property type="component" value="Unassembled WGS sequence"/>
</dbReference>
<accession>A0A5C5G459</accession>
<feature type="region of interest" description="Disordered" evidence="1">
    <location>
        <begin position="50"/>
        <end position="80"/>
    </location>
</feature>
<organism evidence="2 3">
    <name type="scientific">Rhodotorula diobovata</name>
    <dbReference type="NCBI Taxonomy" id="5288"/>
    <lineage>
        <taxon>Eukaryota</taxon>
        <taxon>Fungi</taxon>
        <taxon>Dikarya</taxon>
        <taxon>Basidiomycota</taxon>
        <taxon>Pucciniomycotina</taxon>
        <taxon>Microbotryomycetes</taxon>
        <taxon>Sporidiobolales</taxon>
        <taxon>Sporidiobolaceae</taxon>
        <taxon>Rhodotorula</taxon>
    </lineage>
</organism>
<feature type="non-terminal residue" evidence="2">
    <location>
        <position position="1"/>
    </location>
</feature>
<protein>
    <submittedName>
        <fullName evidence="2">Uncharacterized protein</fullName>
    </submittedName>
</protein>
<evidence type="ECO:0000313" key="2">
    <source>
        <dbReference type="EMBL" id="TNY23920.1"/>
    </source>
</evidence>
<keyword evidence="3" id="KW-1185">Reference proteome</keyword>
<name>A0A5C5G459_9BASI</name>
<sequence>YVTDTVTTEPPTSVATATQTVPTGFADCTTYRVVYPSTCCPSSLLTLTPAPEQRARRRSVHLEPRTLTDNPTLTSGETTTTTTIDYTATVTESDVTVVTTSTEVVEASTPLTAVTESRTLEAPTPLTTSTVVEYSGAPTPLVTTIQTALARGLATSLRAVLFPTLTVSTQTTTTLETPVTTTTVTEEVQSTVCAEQPIRAYSRCPNTGEAGAATRVKSVERARLNGLRAQSGGRSVTVDCGAAGVFVYQACLGSAV</sequence>